<keyword evidence="5" id="KW-1185">Reference proteome</keyword>
<proteinExistence type="predicted"/>
<comment type="caution">
    <text evidence="4">The sequence shown here is derived from an EMBL/GenBank/DDBJ whole genome shotgun (WGS) entry which is preliminary data.</text>
</comment>
<protein>
    <recommendedName>
        <fullName evidence="3">N-acetyltransferase domain-containing protein</fullName>
    </recommendedName>
</protein>
<dbReference type="Pfam" id="PF00583">
    <property type="entry name" value="Acetyltransf_1"/>
    <property type="match status" value="2"/>
</dbReference>
<feature type="domain" description="N-acetyltransferase" evidence="3">
    <location>
        <begin position="2"/>
        <end position="158"/>
    </location>
</feature>
<dbReference type="PANTHER" id="PTHR43877">
    <property type="entry name" value="AMINOALKYLPHOSPHONATE N-ACETYLTRANSFERASE-RELATED-RELATED"/>
    <property type="match status" value="1"/>
</dbReference>
<evidence type="ECO:0000256" key="2">
    <source>
        <dbReference type="ARBA" id="ARBA00023315"/>
    </source>
</evidence>
<dbReference type="SUPFAM" id="SSF55729">
    <property type="entry name" value="Acyl-CoA N-acyltransferases (Nat)"/>
    <property type="match status" value="2"/>
</dbReference>
<keyword evidence="2" id="KW-0012">Acyltransferase</keyword>
<name>A0A402A2U7_9CHLR</name>
<feature type="domain" description="N-acetyltransferase" evidence="3">
    <location>
        <begin position="176"/>
        <end position="317"/>
    </location>
</feature>
<dbReference type="EMBL" id="BIFR01000001">
    <property type="protein sequence ID" value="GCE13454.1"/>
    <property type="molecule type" value="Genomic_DNA"/>
</dbReference>
<dbReference type="Proteomes" id="UP000287352">
    <property type="component" value="Unassembled WGS sequence"/>
</dbReference>
<dbReference type="AlphaFoldDB" id="A0A402A2U7"/>
<dbReference type="GO" id="GO:0016747">
    <property type="term" value="F:acyltransferase activity, transferring groups other than amino-acyl groups"/>
    <property type="evidence" value="ECO:0007669"/>
    <property type="project" value="InterPro"/>
</dbReference>
<dbReference type="InterPro" id="IPR050832">
    <property type="entry name" value="Bact_Acetyltransf"/>
</dbReference>
<sequence length="317" mass="36855">MDQVRAFCEEDRAGLVALDNRERPPYRQYTVEDHRQIDAQRSPHEVYRRLVVGEPIVAYLEVVDMGTTPPGFRSVKGTCEIELSVAKEQRRQGIGSALYEQALHFARERNANTLRAWFYQYGSETDGIDFLVHRGFVEEAQRQTWQIDLTRYDFAELEEYAASMEWQGIRILAYGIDLLDTPEGRQNLFQLDKELEHIPPEADYTSWVQSTIEQTDWEKDVYLIAELNGKWIACSSAKTFNREERIARIPYTGTLPAYQGRGIATTLKLRVMQRLQQQGYRMLLTSNRKNNEPILAINQHLGFQPGPIELTYKKMLR</sequence>
<evidence type="ECO:0000256" key="1">
    <source>
        <dbReference type="ARBA" id="ARBA00022679"/>
    </source>
</evidence>
<evidence type="ECO:0000313" key="5">
    <source>
        <dbReference type="Proteomes" id="UP000287352"/>
    </source>
</evidence>
<dbReference type="Gene3D" id="3.40.630.30">
    <property type="match status" value="1"/>
</dbReference>
<organism evidence="4 5">
    <name type="scientific">Tengunoibacter tsumagoiensis</name>
    <dbReference type="NCBI Taxonomy" id="2014871"/>
    <lineage>
        <taxon>Bacteria</taxon>
        <taxon>Bacillati</taxon>
        <taxon>Chloroflexota</taxon>
        <taxon>Ktedonobacteria</taxon>
        <taxon>Ktedonobacterales</taxon>
        <taxon>Dictyobacteraceae</taxon>
        <taxon>Tengunoibacter</taxon>
    </lineage>
</organism>
<reference evidence="5" key="1">
    <citation type="submission" date="2018-12" db="EMBL/GenBank/DDBJ databases">
        <title>Tengunoibacter tsumagoiensis gen. nov., sp. nov., Dictyobacter kobayashii sp. nov., D. alpinus sp. nov., and D. joshuensis sp. nov. and description of Dictyobacteraceae fam. nov. within the order Ktedonobacterales isolated from Tengu-no-mugimeshi.</title>
        <authorList>
            <person name="Wang C.M."/>
            <person name="Zheng Y."/>
            <person name="Sakai Y."/>
            <person name="Toyoda A."/>
            <person name="Minakuchi Y."/>
            <person name="Abe K."/>
            <person name="Yokota A."/>
            <person name="Yabe S."/>
        </authorList>
    </citation>
    <scope>NUCLEOTIDE SEQUENCE [LARGE SCALE GENOMIC DNA]</scope>
    <source>
        <strain evidence="5">Uno3</strain>
    </source>
</reference>
<accession>A0A402A2U7</accession>
<evidence type="ECO:0000313" key="4">
    <source>
        <dbReference type="EMBL" id="GCE13454.1"/>
    </source>
</evidence>
<dbReference type="InterPro" id="IPR000182">
    <property type="entry name" value="GNAT_dom"/>
</dbReference>
<keyword evidence="1" id="KW-0808">Transferase</keyword>
<gene>
    <name evidence="4" type="ORF">KTT_33130</name>
</gene>
<dbReference type="RefSeq" id="WP_126580978.1">
    <property type="nucleotide sequence ID" value="NZ_BIFR01000001.1"/>
</dbReference>
<dbReference type="CDD" id="cd04301">
    <property type="entry name" value="NAT_SF"/>
    <property type="match status" value="2"/>
</dbReference>
<dbReference type="PROSITE" id="PS51186">
    <property type="entry name" value="GNAT"/>
    <property type="match status" value="2"/>
</dbReference>
<dbReference type="OrthoDB" id="139691at2"/>
<evidence type="ECO:0000259" key="3">
    <source>
        <dbReference type="PROSITE" id="PS51186"/>
    </source>
</evidence>
<dbReference type="InterPro" id="IPR016181">
    <property type="entry name" value="Acyl_CoA_acyltransferase"/>
</dbReference>